<comment type="caution">
    <text evidence="1">The sequence shown here is derived from an EMBL/GenBank/DDBJ whole genome shotgun (WGS) entry which is preliminary data.</text>
</comment>
<evidence type="ECO:0000313" key="2">
    <source>
        <dbReference type="Proteomes" id="UP000663824"/>
    </source>
</evidence>
<feature type="non-terminal residue" evidence="1">
    <location>
        <position position="1"/>
    </location>
</feature>
<reference evidence="1" key="1">
    <citation type="submission" date="2021-02" db="EMBL/GenBank/DDBJ databases">
        <authorList>
            <person name="Nowell W R."/>
        </authorList>
    </citation>
    <scope>NUCLEOTIDE SEQUENCE</scope>
</reference>
<dbReference type="EMBL" id="CAJNRE010020013">
    <property type="protein sequence ID" value="CAF2219164.1"/>
    <property type="molecule type" value="Genomic_DNA"/>
</dbReference>
<evidence type="ECO:0000313" key="1">
    <source>
        <dbReference type="EMBL" id="CAF2219164.1"/>
    </source>
</evidence>
<gene>
    <name evidence="1" type="ORF">MBJ925_LOCUS36289</name>
</gene>
<dbReference type="Proteomes" id="UP000663824">
    <property type="component" value="Unassembled WGS sequence"/>
</dbReference>
<sequence length="143" mass="15766">MTTTNTKTPAHASNVYLFKNGYGMIVKTFEFPPSEGNHSKSIELLDPPSNPVHGTFWIQPLSNNTSISAIRTKKKHEFVDNDCCSVEDLLKANIGQDIQLLVINNTFKSTEWISGKIKSVKQNQLTSDVEDNDTVVAQGNGIA</sequence>
<dbReference type="AlphaFoldDB" id="A0A816ZPH7"/>
<accession>A0A816ZPH7</accession>
<protein>
    <submittedName>
        <fullName evidence="1">Uncharacterized protein</fullName>
    </submittedName>
</protein>
<name>A0A816ZPH7_9BILA</name>
<organism evidence="1 2">
    <name type="scientific">Rotaria magnacalcarata</name>
    <dbReference type="NCBI Taxonomy" id="392030"/>
    <lineage>
        <taxon>Eukaryota</taxon>
        <taxon>Metazoa</taxon>
        <taxon>Spiralia</taxon>
        <taxon>Gnathifera</taxon>
        <taxon>Rotifera</taxon>
        <taxon>Eurotatoria</taxon>
        <taxon>Bdelloidea</taxon>
        <taxon>Philodinida</taxon>
        <taxon>Philodinidae</taxon>
        <taxon>Rotaria</taxon>
    </lineage>
</organism>
<proteinExistence type="predicted"/>